<dbReference type="PANTHER" id="PTHR33653">
    <property type="entry name" value="RIBONUCLEASE VAPC2"/>
    <property type="match status" value="1"/>
</dbReference>
<evidence type="ECO:0000313" key="10">
    <source>
        <dbReference type="EMBL" id="MBB5064623.1"/>
    </source>
</evidence>
<feature type="binding site" evidence="8">
    <location>
        <position position="99"/>
    </location>
    <ligand>
        <name>Mg(2+)</name>
        <dbReference type="ChEBI" id="CHEBI:18420"/>
    </ligand>
</feature>
<protein>
    <recommendedName>
        <fullName evidence="8">Ribonuclease VapC</fullName>
        <shortName evidence="8">RNase VapC</shortName>
        <ecNumber evidence="8">3.1.-.-</ecNumber>
    </recommendedName>
    <alternativeName>
        <fullName evidence="8">Toxin VapC</fullName>
    </alternativeName>
</protein>
<dbReference type="Pfam" id="PF01850">
    <property type="entry name" value="PIN"/>
    <property type="match status" value="1"/>
</dbReference>
<dbReference type="GO" id="GO:0090729">
    <property type="term" value="F:toxin activity"/>
    <property type="evidence" value="ECO:0007669"/>
    <property type="project" value="UniProtKB-KW"/>
</dbReference>
<comment type="function">
    <text evidence="8">Toxic component of a toxin-antitoxin (TA) system. An RNase.</text>
</comment>
<gene>
    <name evidence="8" type="primary">vapC</name>
    <name evidence="10" type="ORF">HDF15_002983</name>
</gene>
<dbReference type="GO" id="GO:0004540">
    <property type="term" value="F:RNA nuclease activity"/>
    <property type="evidence" value="ECO:0007669"/>
    <property type="project" value="InterPro"/>
</dbReference>
<dbReference type="InterPro" id="IPR029060">
    <property type="entry name" value="PIN-like_dom_sf"/>
</dbReference>
<evidence type="ECO:0000256" key="2">
    <source>
        <dbReference type="ARBA" id="ARBA00022649"/>
    </source>
</evidence>
<evidence type="ECO:0000256" key="7">
    <source>
        <dbReference type="ARBA" id="ARBA00038093"/>
    </source>
</evidence>
<name>A0A7W8E9M9_9BACT</name>
<comment type="caution">
    <text evidence="10">The sequence shown here is derived from an EMBL/GenBank/DDBJ whole genome shotgun (WGS) entry which is preliminary data.</text>
</comment>
<comment type="cofactor">
    <cofactor evidence="1 8">
        <name>Mg(2+)</name>
        <dbReference type="ChEBI" id="CHEBI:18420"/>
    </cofactor>
</comment>
<dbReference type="GO" id="GO:0016787">
    <property type="term" value="F:hydrolase activity"/>
    <property type="evidence" value="ECO:0007669"/>
    <property type="project" value="UniProtKB-KW"/>
</dbReference>
<dbReference type="Gene3D" id="3.40.50.1010">
    <property type="entry name" value="5'-nuclease"/>
    <property type="match status" value="1"/>
</dbReference>
<evidence type="ECO:0000256" key="3">
    <source>
        <dbReference type="ARBA" id="ARBA00022722"/>
    </source>
</evidence>
<dbReference type="Proteomes" id="UP000584867">
    <property type="component" value="Unassembled WGS sequence"/>
</dbReference>
<evidence type="ECO:0000256" key="5">
    <source>
        <dbReference type="ARBA" id="ARBA00022801"/>
    </source>
</evidence>
<proteinExistence type="inferred from homology"/>
<dbReference type="SUPFAM" id="SSF88723">
    <property type="entry name" value="PIN domain-like"/>
    <property type="match status" value="1"/>
</dbReference>
<evidence type="ECO:0000256" key="4">
    <source>
        <dbReference type="ARBA" id="ARBA00022723"/>
    </source>
</evidence>
<feature type="domain" description="PIN" evidence="9">
    <location>
        <begin position="2"/>
        <end position="119"/>
    </location>
</feature>
<keyword evidence="4 8" id="KW-0479">Metal-binding</keyword>
<evidence type="ECO:0000259" key="9">
    <source>
        <dbReference type="Pfam" id="PF01850"/>
    </source>
</evidence>
<dbReference type="RefSeq" id="WP_184256674.1">
    <property type="nucleotide sequence ID" value="NZ_JACHIO010000012.1"/>
</dbReference>
<dbReference type="CDD" id="cd18746">
    <property type="entry name" value="PIN_VapC4-5_FitB-like"/>
    <property type="match status" value="1"/>
</dbReference>
<organism evidence="10 11">
    <name type="scientific">Granulicella mallensis</name>
    <dbReference type="NCBI Taxonomy" id="940614"/>
    <lineage>
        <taxon>Bacteria</taxon>
        <taxon>Pseudomonadati</taxon>
        <taxon>Acidobacteriota</taxon>
        <taxon>Terriglobia</taxon>
        <taxon>Terriglobales</taxon>
        <taxon>Acidobacteriaceae</taxon>
        <taxon>Granulicella</taxon>
    </lineage>
</organism>
<evidence type="ECO:0000313" key="11">
    <source>
        <dbReference type="Proteomes" id="UP000584867"/>
    </source>
</evidence>
<keyword evidence="3 8" id="KW-0540">Nuclease</keyword>
<evidence type="ECO:0000256" key="6">
    <source>
        <dbReference type="ARBA" id="ARBA00022842"/>
    </source>
</evidence>
<keyword evidence="2 8" id="KW-1277">Toxin-antitoxin system</keyword>
<feature type="binding site" evidence="8">
    <location>
        <position position="5"/>
    </location>
    <ligand>
        <name>Mg(2+)</name>
        <dbReference type="ChEBI" id="CHEBI:18420"/>
    </ligand>
</feature>
<dbReference type="AlphaFoldDB" id="A0A7W8E9M9"/>
<dbReference type="HAMAP" id="MF_00265">
    <property type="entry name" value="VapC_Nob1"/>
    <property type="match status" value="1"/>
</dbReference>
<dbReference type="PANTHER" id="PTHR33653:SF1">
    <property type="entry name" value="RIBONUCLEASE VAPC2"/>
    <property type="match status" value="1"/>
</dbReference>
<evidence type="ECO:0000256" key="1">
    <source>
        <dbReference type="ARBA" id="ARBA00001946"/>
    </source>
</evidence>
<dbReference type="GO" id="GO:0000287">
    <property type="term" value="F:magnesium ion binding"/>
    <property type="evidence" value="ECO:0007669"/>
    <property type="project" value="UniProtKB-UniRule"/>
</dbReference>
<keyword evidence="5 8" id="KW-0378">Hydrolase</keyword>
<comment type="similarity">
    <text evidence="7 8">Belongs to the PINc/VapC protein family.</text>
</comment>
<dbReference type="EC" id="3.1.-.-" evidence="8"/>
<evidence type="ECO:0000256" key="8">
    <source>
        <dbReference type="HAMAP-Rule" id="MF_00265"/>
    </source>
</evidence>
<accession>A0A7W8E9M9</accession>
<dbReference type="EMBL" id="JACHIO010000012">
    <property type="protein sequence ID" value="MBB5064623.1"/>
    <property type="molecule type" value="Genomic_DNA"/>
</dbReference>
<keyword evidence="6 8" id="KW-0460">Magnesium</keyword>
<sequence length="134" mass="14974">MYLLDTNCISELRKIRPHGAVLSWFNAQSLDTLALPSVTIYELHSGAQRTRRQNPAKADEIAAWIESVIRSIVVLPFGTAEAHMAADFMDRKSVDLLPDAMIAATAAIYDLTLVTRNTRDFLSFPVRLLNPFIT</sequence>
<dbReference type="InterPro" id="IPR002716">
    <property type="entry name" value="PIN_dom"/>
</dbReference>
<reference evidence="10 11" key="1">
    <citation type="submission" date="2020-08" db="EMBL/GenBank/DDBJ databases">
        <title>Genomic Encyclopedia of Type Strains, Phase IV (KMG-V): Genome sequencing to study the core and pangenomes of soil and plant-associated prokaryotes.</title>
        <authorList>
            <person name="Whitman W."/>
        </authorList>
    </citation>
    <scope>NUCLEOTIDE SEQUENCE [LARGE SCALE GENOMIC DNA]</scope>
    <source>
        <strain evidence="10 11">X5P3</strain>
    </source>
</reference>
<keyword evidence="8" id="KW-0800">Toxin</keyword>
<dbReference type="InterPro" id="IPR050556">
    <property type="entry name" value="Type_II_TA_system_RNase"/>
</dbReference>
<dbReference type="InterPro" id="IPR022907">
    <property type="entry name" value="VapC_family"/>
</dbReference>